<keyword evidence="3" id="KW-1185">Reference proteome</keyword>
<protein>
    <submittedName>
        <fullName evidence="4">Uncharacterized protein LOC106052822</fullName>
    </submittedName>
</protein>
<dbReference type="GeneID" id="106052822"/>
<name>A0A9W3A912_BIOGL</name>
<accession>A0A9W3A912</accession>
<feature type="chain" id="PRO_5040958156" evidence="2">
    <location>
        <begin position="23"/>
        <end position="701"/>
    </location>
</feature>
<evidence type="ECO:0000313" key="3">
    <source>
        <dbReference type="Proteomes" id="UP001165740"/>
    </source>
</evidence>
<reference evidence="4" key="1">
    <citation type="submission" date="2025-08" db="UniProtKB">
        <authorList>
            <consortium name="RefSeq"/>
        </authorList>
    </citation>
    <scope>IDENTIFICATION</scope>
</reference>
<feature type="region of interest" description="Disordered" evidence="1">
    <location>
        <begin position="562"/>
        <end position="601"/>
    </location>
</feature>
<evidence type="ECO:0000256" key="2">
    <source>
        <dbReference type="SAM" id="SignalP"/>
    </source>
</evidence>
<gene>
    <name evidence="4" type="primary">LOC106052822</name>
</gene>
<dbReference type="Proteomes" id="UP001165740">
    <property type="component" value="Chromosome 4"/>
</dbReference>
<evidence type="ECO:0000313" key="4">
    <source>
        <dbReference type="RefSeq" id="XP_055883674.1"/>
    </source>
</evidence>
<keyword evidence="2" id="KW-0732">Signal</keyword>
<dbReference type="RefSeq" id="XP_055883674.1">
    <property type="nucleotide sequence ID" value="XM_056027699.1"/>
</dbReference>
<dbReference type="OrthoDB" id="6059742at2759"/>
<sequence length="701" mass="79995">MASLKLFPLVWVLTSSLGVSEGLYDINNEMQQLKNVVSSLARQVMLQQFSQEEKLRSDGGSGIKQVRVDKDGEKNYDTNSHSGVAMGAIHDHSNYKMTVGLGEGQYVLNGVEFRTRHNDYQLRMPSTRSSDYHIMSEIPAPAVPPQVLKKSSLEEQILEMREWFKAWRDQNYSVRDYRKYFKPVLCYLEGAWTKNTESIEEPFFSDRHSLDATSWFDLQEKVRYSAYTGRKNLLENFAFLPTTIINITAGGVPVYAQWNYRMLCHPLSKNLPTSYLKPVDDLSVRLPRGHSFETYSATRGARFTVVSPEDSPDWNYLDTMMGEVPGKDNYGAQIFDTALNTTLLSAIPEDENKLNVGYYSRRYRVEKADAMGLSFGRRGFSDPNVFMAETTHKNIADIYLRQCYPNKVCLESNKRMSYAIPLEVIYLTPLSTWNPYDIPLHRDEDIDRVLSNGFNGKRIGGFLPHSAFNGSLSSQYYRTPADFFSGVELRRNPADTMKKSVGVLDRHNTIRNMTASGIRVFLPNITGVGVLRTRFPITPVHAESSPVWKELNALKDFVTKNLEDRKMNQRQPRPPKVRPQGARATTQKSRVRPGKTTTASTPVYPIRQPLILMTSIATRYPPGEHYHTIEMNKHQQARLQKGEVVHFRTSQDNGHSHTVKVQFFNGRYHVIKCDSKTPPCWDGHTKCLTTEEEAGCPLEDF</sequence>
<dbReference type="AlphaFoldDB" id="A0A9W3A912"/>
<feature type="signal peptide" evidence="2">
    <location>
        <begin position="1"/>
        <end position="22"/>
    </location>
</feature>
<proteinExistence type="predicted"/>
<evidence type="ECO:0000256" key="1">
    <source>
        <dbReference type="SAM" id="MobiDB-lite"/>
    </source>
</evidence>
<dbReference type="OMA" id="FKAVMCY"/>
<organism evidence="3 4">
    <name type="scientific">Biomphalaria glabrata</name>
    <name type="common">Bloodfluke planorb</name>
    <name type="synonym">Freshwater snail</name>
    <dbReference type="NCBI Taxonomy" id="6526"/>
    <lineage>
        <taxon>Eukaryota</taxon>
        <taxon>Metazoa</taxon>
        <taxon>Spiralia</taxon>
        <taxon>Lophotrochozoa</taxon>
        <taxon>Mollusca</taxon>
        <taxon>Gastropoda</taxon>
        <taxon>Heterobranchia</taxon>
        <taxon>Euthyneura</taxon>
        <taxon>Panpulmonata</taxon>
        <taxon>Hygrophila</taxon>
        <taxon>Lymnaeoidea</taxon>
        <taxon>Planorbidae</taxon>
        <taxon>Biomphalaria</taxon>
    </lineage>
</organism>